<dbReference type="AlphaFoldDB" id="A0A8J6J0V3"/>
<dbReference type="EMBL" id="JACOPO010000007">
    <property type="protein sequence ID" value="MBC5723256.1"/>
    <property type="molecule type" value="Genomic_DNA"/>
</dbReference>
<keyword evidence="1" id="KW-0472">Membrane</keyword>
<gene>
    <name evidence="2" type="ORF">H8S11_10595</name>
</gene>
<feature type="transmembrane region" description="Helical" evidence="1">
    <location>
        <begin position="107"/>
        <end position="125"/>
    </location>
</feature>
<name>A0A8J6J0V3_9FIRM</name>
<proteinExistence type="predicted"/>
<accession>A0A8J6J0V3</accession>
<reference evidence="2" key="1">
    <citation type="submission" date="2020-08" db="EMBL/GenBank/DDBJ databases">
        <title>Genome public.</title>
        <authorList>
            <person name="Liu C."/>
            <person name="Sun Q."/>
        </authorList>
    </citation>
    <scope>NUCLEOTIDE SEQUENCE</scope>
    <source>
        <strain evidence="2">NSJ-23</strain>
    </source>
</reference>
<keyword evidence="1" id="KW-0812">Transmembrane</keyword>
<keyword evidence="3" id="KW-1185">Reference proteome</keyword>
<dbReference type="Proteomes" id="UP000628736">
    <property type="component" value="Unassembled WGS sequence"/>
</dbReference>
<dbReference type="RefSeq" id="WP_186853124.1">
    <property type="nucleotide sequence ID" value="NZ_JACOPO010000007.1"/>
</dbReference>
<evidence type="ECO:0000256" key="1">
    <source>
        <dbReference type="SAM" id="Phobius"/>
    </source>
</evidence>
<comment type="caution">
    <text evidence="2">The sequence shown here is derived from an EMBL/GenBank/DDBJ whole genome shotgun (WGS) entry which is preliminary data.</text>
</comment>
<keyword evidence="1" id="KW-1133">Transmembrane helix</keyword>
<evidence type="ECO:0000313" key="2">
    <source>
        <dbReference type="EMBL" id="MBC5723256.1"/>
    </source>
</evidence>
<feature type="transmembrane region" description="Helical" evidence="1">
    <location>
        <begin position="80"/>
        <end position="101"/>
    </location>
</feature>
<organism evidence="2 3">
    <name type="scientific">Flintibacter hominis</name>
    <dbReference type="NCBI Taxonomy" id="2763048"/>
    <lineage>
        <taxon>Bacteria</taxon>
        <taxon>Bacillati</taxon>
        <taxon>Bacillota</taxon>
        <taxon>Clostridia</taxon>
        <taxon>Eubacteriales</taxon>
        <taxon>Flintibacter</taxon>
    </lineage>
</organism>
<protein>
    <submittedName>
        <fullName evidence="2">Uncharacterized protein</fullName>
    </submittedName>
</protein>
<feature type="transmembrane region" description="Helical" evidence="1">
    <location>
        <begin position="9"/>
        <end position="27"/>
    </location>
</feature>
<sequence length="142" mass="16449">MKIYHKPSFMYGLTFLFALPLFAFGIIKVHWSQWIITIAFATKFLYTGLSRSESEYQENIAKNYRSVAQELYGKYATIKLNFPLVILCSFYAVALFIRLVADLFIPIWITVCFTIVLTVSVFYSLSLDHKIKEHIENGTNRG</sequence>
<evidence type="ECO:0000313" key="3">
    <source>
        <dbReference type="Proteomes" id="UP000628736"/>
    </source>
</evidence>